<dbReference type="EMBL" id="OOIP01000003">
    <property type="protein sequence ID" value="SPO35956.1"/>
    <property type="molecule type" value="Genomic_DNA"/>
</dbReference>
<keyword evidence="2" id="KW-1185">Reference proteome</keyword>
<name>A0A5C3EWI8_9BASI</name>
<reference evidence="1 2" key="1">
    <citation type="submission" date="2018-03" db="EMBL/GenBank/DDBJ databases">
        <authorList>
            <person name="Guldener U."/>
        </authorList>
    </citation>
    <scope>NUCLEOTIDE SEQUENCE [LARGE SCALE GENOMIC DNA]</scope>
    <source>
        <strain evidence="1 2">DAOM196992</strain>
    </source>
</reference>
<protein>
    <submittedName>
        <fullName evidence="1">Uncharacterized protein</fullName>
    </submittedName>
</protein>
<organism evidence="1 2">
    <name type="scientific">Pseudozyma flocculosa</name>
    <dbReference type="NCBI Taxonomy" id="84751"/>
    <lineage>
        <taxon>Eukaryota</taxon>
        <taxon>Fungi</taxon>
        <taxon>Dikarya</taxon>
        <taxon>Basidiomycota</taxon>
        <taxon>Ustilaginomycotina</taxon>
        <taxon>Ustilaginomycetes</taxon>
        <taxon>Ustilaginales</taxon>
        <taxon>Ustilaginaceae</taxon>
        <taxon>Pseudozyma</taxon>
    </lineage>
</organism>
<dbReference type="AlphaFoldDB" id="A0A5C3EWI8"/>
<evidence type="ECO:0000313" key="2">
    <source>
        <dbReference type="Proteomes" id="UP000323386"/>
    </source>
</evidence>
<gene>
    <name evidence="1" type="ORF">PSFLO_01427</name>
</gene>
<proteinExistence type="predicted"/>
<accession>A0A5C3EWI8</accession>
<dbReference type="Proteomes" id="UP000323386">
    <property type="component" value="Unassembled WGS sequence"/>
</dbReference>
<evidence type="ECO:0000313" key="1">
    <source>
        <dbReference type="EMBL" id="SPO35956.1"/>
    </source>
</evidence>
<sequence>MKSSRRRVILASGRVGKADSCIAQRQRDLKTWFAPFFYSPGALDASTAFGAVNGLRRTSTEAKPSEPIQSETNLS</sequence>